<dbReference type="OrthoDB" id="343302at2759"/>
<evidence type="ECO:0000313" key="2">
    <source>
        <dbReference type="EMBL" id="KAJ1611786.1"/>
    </source>
</evidence>
<sequence>MVFVLFPGKRITTQNHACNPHPSFIRITSSLGDLDPGRLVHKEELNTNAQEMSKSDSHDALGTIYHTNSTVEHAADTVEHANIESDQVQSTTSLEEDIEDSNIVGIWDASSGIQSPFSESIFSISEDEQLPSSPIDGSEASVEQQGSEIGDQKKLERELDQLLRKEKRLSKELERTEFIAKIYSKEFLSGSSMKNTIKYIRRYELIKKSYEENRLLIEGKKMALEKCKQGDI</sequence>
<proteinExistence type="predicted"/>
<comment type="caution">
    <text evidence="2">The sequence shown here is derived from an EMBL/GenBank/DDBJ whole genome shotgun (WGS) entry which is preliminary data.</text>
</comment>
<dbReference type="Proteomes" id="UP001067231">
    <property type="component" value="Unassembled WGS sequence"/>
</dbReference>
<name>A0A9D5DI56_9CRYT</name>
<feature type="region of interest" description="Disordered" evidence="1">
    <location>
        <begin position="128"/>
        <end position="153"/>
    </location>
</feature>
<keyword evidence="2" id="KW-0472">Membrane</keyword>
<dbReference type="EMBL" id="JAPCXC010000011">
    <property type="protein sequence ID" value="KAJ1611786.1"/>
    <property type="molecule type" value="Genomic_DNA"/>
</dbReference>
<accession>A0A9D5DI56</accession>
<organism evidence="2">
    <name type="scientific">Cryptosporidium canis</name>
    <dbReference type="NCBI Taxonomy" id="195482"/>
    <lineage>
        <taxon>Eukaryota</taxon>
        <taxon>Sar</taxon>
        <taxon>Alveolata</taxon>
        <taxon>Apicomplexa</taxon>
        <taxon>Conoidasida</taxon>
        <taxon>Coccidia</taxon>
        <taxon>Eucoccidiorida</taxon>
        <taxon>Eimeriorina</taxon>
        <taxon>Cryptosporidiidae</taxon>
        <taxon>Cryptosporidium</taxon>
    </lineage>
</organism>
<keyword evidence="2" id="KW-0812">Transmembrane</keyword>
<gene>
    <name evidence="2" type="ORF">OJ253_762</name>
</gene>
<evidence type="ECO:0000256" key="1">
    <source>
        <dbReference type="SAM" id="MobiDB-lite"/>
    </source>
</evidence>
<dbReference type="AlphaFoldDB" id="A0A9D5DI56"/>
<protein>
    <submittedName>
        <fullName evidence="2">Transmembrane domain-containing protein</fullName>
    </submittedName>
</protein>
<reference evidence="2" key="1">
    <citation type="submission" date="2022-10" db="EMBL/GenBank/DDBJ databases">
        <title>Adaptive evolution leads to modifications in subtelomeric GC content in a zoonotic Cryptosporidium species.</title>
        <authorList>
            <person name="Li J."/>
            <person name="Feng Y."/>
            <person name="Xiao L."/>
        </authorList>
    </citation>
    <scope>NUCLEOTIDE SEQUENCE</scope>
    <source>
        <strain evidence="2">33844</strain>
    </source>
</reference>